<dbReference type="SUPFAM" id="SSF81321">
    <property type="entry name" value="Family A G protein-coupled receptor-like"/>
    <property type="match status" value="1"/>
</dbReference>
<dbReference type="PRINTS" id="PR00237">
    <property type="entry name" value="GPCRRHODOPSN"/>
</dbReference>
<dbReference type="InParanoid" id="A7S191"/>
<dbReference type="OMA" id="IRNTERM"/>
<evidence type="ECO:0000313" key="11">
    <source>
        <dbReference type="EMBL" id="EDO42558.1"/>
    </source>
</evidence>
<dbReference type="InterPro" id="IPR000276">
    <property type="entry name" value="GPCR_Rhodpsn"/>
</dbReference>
<dbReference type="PROSITE" id="PS00237">
    <property type="entry name" value="G_PROTEIN_RECEP_F1_1"/>
    <property type="match status" value="1"/>
</dbReference>
<organism evidence="11 12">
    <name type="scientific">Nematostella vectensis</name>
    <name type="common">Starlet sea anemone</name>
    <dbReference type="NCBI Taxonomy" id="45351"/>
    <lineage>
        <taxon>Eukaryota</taxon>
        <taxon>Metazoa</taxon>
        <taxon>Cnidaria</taxon>
        <taxon>Anthozoa</taxon>
        <taxon>Hexacorallia</taxon>
        <taxon>Actiniaria</taxon>
        <taxon>Edwardsiidae</taxon>
        <taxon>Nematostella</taxon>
    </lineage>
</organism>
<evidence type="ECO:0000256" key="1">
    <source>
        <dbReference type="ARBA" id="ARBA00004141"/>
    </source>
</evidence>
<keyword evidence="3 9" id="KW-1133">Transmembrane helix</keyword>
<feature type="transmembrane region" description="Helical" evidence="9">
    <location>
        <begin position="144"/>
        <end position="165"/>
    </location>
</feature>
<keyword evidence="7 8" id="KW-0807">Transducer</keyword>
<dbReference type="GO" id="GO:0004930">
    <property type="term" value="F:G protein-coupled receptor activity"/>
    <property type="evidence" value="ECO:0000318"/>
    <property type="project" value="GO_Central"/>
</dbReference>
<dbReference type="HOGENOM" id="CLU_009579_6_0_1"/>
<dbReference type="PhylomeDB" id="A7S191"/>
<keyword evidence="4 8" id="KW-0297">G-protein coupled receptor</keyword>
<dbReference type="CDD" id="cd00637">
    <property type="entry name" value="7tm_classA_rhodopsin-like"/>
    <property type="match status" value="1"/>
</dbReference>
<dbReference type="GO" id="GO:0005886">
    <property type="term" value="C:plasma membrane"/>
    <property type="evidence" value="ECO:0000318"/>
    <property type="project" value="GO_Central"/>
</dbReference>
<evidence type="ECO:0000256" key="3">
    <source>
        <dbReference type="ARBA" id="ARBA00022989"/>
    </source>
</evidence>
<evidence type="ECO:0000256" key="7">
    <source>
        <dbReference type="ARBA" id="ARBA00023224"/>
    </source>
</evidence>
<comment type="subcellular location">
    <subcellularLocation>
        <location evidence="1">Membrane</location>
        <topology evidence="1">Multi-pass membrane protein</topology>
    </subcellularLocation>
</comment>
<evidence type="ECO:0000313" key="12">
    <source>
        <dbReference type="Proteomes" id="UP000001593"/>
    </source>
</evidence>
<feature type="transmembrane region" description="Helical" evidence="9">
    <location>
        <begin position="281"/>
        <end position="302"/>
    </location>
</feature>
<reference evidence="11 12" key="1">
    <citation type="journal article" date="2007" name="Science">
        <title>Sea anemone genome reveals ancestral eumetazoan gene repertoire and genomic organization.</title>
        <authorList>
            <person name="Putnam N.H."/>
            <person name="Srivastava M."/>
            <person name="Hellsten U."/>
            <person name="Dirks B."/>
            <person name="Chapman J."/>
            <person name="Salamov A."/>
            <person name="Terry A."/>
            <person name="Shapiro H."/>
            <person name="Lindquist E."/>
            <person name="Kapitonov V.V."/>
            <person name="Jurka J."/>
            <person name="Genikhovich G."/>
            <person name="Grigoriev I.V."/>
            <person name="Lucas S.M."/>
            <person name="Steele R.E."/>
            <person name="Finnerty J.R."/>
            <person name="Technau U."/>
            <person name="Martindale M.Q."/>
            <person name="Rokhsar D.S."/>
        </authorList>
    </citation>
    <scope>NUCLEOTIDE SEQUENCE [LARGE SCALE GENOMIC DNA]</scope>
    <source>
        <strain evidence="12">CH2 X CH6</strain>
    </source>
</reference>
<gene>
    <name evidence="11" type="ORF">NEMVEDRAFT_v1g205246</name>
</gene>
<evidence type="ECO:0000256" key="5">
    <source>
        <dbReference type="ARBA" id="ARBA00023136"/>
    </source>
</evidence>
<dbReference type="FunCoup" id="A7S191">
    <property type="interactions" value="245"/>
</dbReference>
<evidence type="ECO:0000259" key="10">
    <source>
        <dbReference type="PROSITE" id="PS50262"/>
    </source>
</evidence>
<evidence type="ECO:0000256" key="4">
    <source>
        <dbReference type="ARBA" id="ARBA00023040"/>
    </source>
</evidence>
<dbReference type="PANTHER" id="PTHR45695:SF9">
    <property type="entry name" value="LEUCOKININ RECEPTOR"/>
    <property type="match status" value="1"/>
</dbReference>
<dbReference type="Pfam" id="PF00001">
    <property type="entry name" value="7tm_1"/>
    <property type="match status" value="1"/>
</dbReference>
<dbReference type="AlphaFoldDB" id="A7S191"/>
<dbReference type="EMBL" id="DS469563">
    <property type="protein sequence ID" value="EDO42558.1"/>
    <property type="molecule type" value="Genomic_DNA"/>
</dbReference>
<accession>A7S191</accession>
<keyword evidence="2 8" id="KW-0812">Transmembrane</keyword>
<keyword evidence="6 8" id="KW-0675">Receptor</keyword>
<evidence type="ECO:0000256" key="6">
    <source>
        <dbReference type="ARBA" id="ARBA00023170"/>
    </source>
</evidence>
<feature type="transmembrane region" description="Helical" evidence="9">
    <location>
        <begin position="30"/>
        <end position="51"/>
    </location>
</feature>
<dbReference type="eggNOG" id="KOG3656">
    <property type="taxonomic scope" value="Eukaryota"/>
</dbReference>
<keyword evidence="12" id="KW-1185">Reference proteome</keyword>
<proteinExistence type="inferred from homology"/>
<dbReference type="STRING" id="45351.A7S191"/>
<dbReference type="Proteomes" id="UP000001593">
    <property type="component" value="Unassembled WGS sequence"/>
</dbReference>
<dbReference type="GO" id="GO:0032870">
    <property type="term" value="P:cellular response to hormone stimulus"/>
    <property type="evidence" value="ECO:0000318"/>
    <property type="project" value="GO_Central"/>
</dbReference>
<comment type="similarity">
    <text evidence="8">Belongs to the G-protein coupled receptor 1 family.</text>
</comment>
<dbReference type="GO" id="GO:0007186">
    <property type="term" value="P:G protein-coupled receptor signaling pathway"/>
    <property type="evidence" value="ECO:0000318"/>
    <property type="project" value="GO_Central"/>
</dbReference>
<sequence length="381" mass="43607">MNTSNNISTNVSEVTHVLLSDTVEFKVFKILLYSLILLASTLGNGLVIHVIRNTERMWTPSNVLIMNLAVCDIITPVLSILFDLPLEENEYKWIYGGFMCKVLWPGSTFSTTSSSLTLAAISMDRYRVIMHPFKSKLSMDQVKIMISLIHLFALAVVTPYIYVLRLGEDGRCDETWSADSAYRKVYTMVLFLVQYCIPLIFMTIMYTMTLKSLYSASLKTWVMRLDHVEEDASLHVVSESSSTDSCHSGKQKKKKKKKKRAFFHVGSGVVSETNRRATKMFMVVVFVFATCMFPNQVMWLWNDYGEELQARHRIITIICLMFTYANSVCNPVIYAFFSADFKKGFYGVYGKLCCKTIDEYDLTAHNSQYVGSHYNQSRTQC</sequence>
<evidence type="ECO:0000256" key="8">
    <source>
        <dbReference type="RuleBase" id="RU000688"/>
    </source>
</evidence>
<name>A7S191_NEMVE</name>
<feature type="transmembrane region" description="Helical" evidence="9">
    <location>
        <begin position="185"/>
        <end position="206"/>
    </location>
</feature>
<dbReference type="InterPro" id="IPR017452">
    <property type="entry name" value="GPCR_Rhodpsn_7TM"/>
</dbReference>
<dbReference type="PROSITE" id="PS50262">
    <property type="entry name" value="G_PROTEIN_RECEP_F1_2"/>
    <property type="match status" value="1"/>
</dbReference>
<feature type="domain" description="G-protein coupled receptors family 1 profile" evidence="10">
    <location>
        <begin position="43"/>
        <end position="334"/>
    </location>
</feature>
<feature type="transmembrane region" description="Helical" evidence="9">
    <location>
        <begin position="63"/>
        <end position="82"/>
    </location>
</feature>
<dbReference type="SMART" id="SM01381">
    <property type="entry name" value="7TM_GPCR_Srsx"/>
    <property type="match status" value="1"/>
</dbReference>
<evidence type="ECO:0000256" key="2">
    <source>
        <dbReference type="ARBA" id="ARBA00022692"/>
    </source>
</evidence>
<protein>
    <recommendedName>
        <fullName evidence="10">G-protein coupled receptors family 1 profile domain-containing protein</fullName>
    </recommendedName>
</protein>
<feature type="transmembrane region" description="Helical" evidence="9">
    <location>
        <begin position="314"/>
        <end position="337"/>
    </location>
</feature>
<dbReference type="Gene3D" id="1.20.1070.10">
    <property type="entry name" value="Rhodopsin 7-helix transmembrane proteins"/>
    <property type="match status" value="1"/>
</dbReference>
<feature type="transmembrane region" description="Helical" evidence="9">
    <location>
        <begin position="102"/>
        <end position="123"/>
    </location>
</feature>
<evidence type="ECO:0000256" key="9">
    <source>
        <dbReference type="SAM" id="Phobius"/>
    </source>
</evidence>
<dbReference type="PANTHER" id="PTHR45695">
    <property type="entry name" value="LEUCOKININ RECEPTOR-RELATED"/>
    <property type="match status" value="1"/>
</dbReference>
<keyword evidence="5 9" id="KW-0472">Membrane</keyword>